<dbReference type="PANTHER" id="PTHR36442:SF1">
    <property type="entry name" value="CYCLIC-DI-AMP PHOSPHODIESTERASE PGPH"/>
    <property type="match status" value="1"/>
</dbReference>
<accession>C7NC49</accession>
<dbReference type="eggNOG" id="COG1480">
    <property type="taxonomic scope" value="Bacteria"/>
</dbReference>
<dbReference type="Pfam" id="PF07697">
    <property type="entry name" value="7TMR-HDED"/>
    <property type="match status" value="1"/>
</dbReference>
<evidence type="ECO:0000259" key="2">
    <source>
        <dbReference type="SMART" id="SM00471"/>
    </source>
</evidence>
<feature type="transmembrane region" description="Helical" evidence="1">
    <location>
        <begin position="296"/>
        <end position="314"/>
    </location>
</feature>
<dbReference type="SMART" id="SM00471">
    <property type="entry name" value="HDc"/>
    <property type="match status" value="1"/>
</dbReference>
<dbReference type="CDD" id="cd00077">
    <property type="entry name" value="HDc"/>
    <property type="match status" value="1"/>
</dbReference>
<protein>
    <submittedName>
        <fullName evidence="3">Metal dependent phosphohydrolase</fullName>
    </submittedName>
</protein>
<sequence>MRLDVLGREFVFEVKEKNAKTKETQFNIKNRFTFRFIILTITFMIFGVVIEMSRLNVNYVVGSIAKSDIVAYKNVSYFVDILDDSIEEKIMKTTQPEFDKLKDVNRETIISLNKFLRDVRNLSDDAAIKGYIKDNKYTFSVEDIKEIKARTENVEYSVNLTDIISEIYSDGIYKMENLSKIIRKKDIKADNLDMKVLQNFIKPNLVINEEATKKKIADNMMSLRDKEIKIYKGDIIVKKGETIDSDALLKLEKLNLVRNGDKFRKIVGLAATFSLLMILIYYLLRKNAKKVVESKAFYPTLLTIMFVNTIYILFLNNEFFIYLLPFAMLPIISTILGNRVYAIIMTFSNMIILSREESWFLVTIAVSLVAIYKAASLVSRSDIVKLSFFLGIFQALMSFSYGLVNQSSFGLMMLMIVFSVFSGVLTGMLSLAVLPYFEDYFEILTTMKLLELSDFSHTLLKQMLMKAPGTFHHSIMVGALAEGAAESIGANATFARIASYYHDIGKMKRPEFFVENQRDGVNPHNKIKPSLSALILTSHTKDGYIMGKENKLPKEILDVILEHHGTTLTQYFYYKALENGEEVVESNFRYSGPKPRTKESGIILLADTVEAATRTLENKSKEGIENFIRYLVKSKMDDKQLSDSDLTLGEIEKVVQSFINTLQGVYHERIKYPKMDEKMKKN</sequence>
<dbReference type="KEGG" id="lba:Lebu_1865"/>
<dbReference type="InterPro" id="IPR052722">
    <property type="entry name" value="PgpH_phosphodiesterase"/>
</dbReference>
<dbReference type="InterPro" id="IPR006674">
    <property type="entry name" value="HD_domain"/>
</dbReference>
<dbReference type="InterPro" id="IPR011621">
    <property type="entry name" value="Metal-dep_PHydrolase_7TM_intra"/>
</dbReference>
<feature type="transmembrane region" description="Helical" evidence="1">
    <location>
        <begin position="411"/>
        <end position="437"/>
    </location>
</feature>
<keyword evidence="1" id="KW-1133">Transmembrane helix</keyword>
<proteinExistence type="predicted"/>
<dbReference type="InterPro" id="IPR006675">
    <property type="entry name" value="HDIG_dom"/>
</dbReference>
<dbReference type="EMBL" id="CP001685">
    <property type="protein sequence ID" value="ACV39730.1"/>
    <property type="molecule type" value="Genomic_DNA"/>
</dbReference>
<dbReference type="InterPro" id="IPR003607">
    <property type="entry name" value="HD/PDEase_dom"/>
</dbReference>
<dbReference type="Proteomes" id="UP000001910">
    <property type="component" value="Chromosome"/>
</dbReference>
<feature type="transmembrane region" description="Helical" evidence="1">
    <location>
        <begin position="32"/>
        <end position="50"/>
    </location>
</feature>
<dbReference type="AlphaFoldDB" id="C7NC49"/>
<evidence type="ECO:0000313" key="3">
    <source>
        <dbReference type="EMBL" id="ACV39730.1"/>
    </source>
</evidence>
<reference evidence="3 4" key="1">
    <citation type="journal article" date="2009" name="Stand. Genomic Sci.">
        <title>Complete genome sequence of Leptotrichia buccalis type strain (C-1013-b).</title>
        <authorList>
            <person name="Ivanova N."/>
            <person name="Gronow S."/>
            <person name="Lapidus A."/>
            <person name="Copeland A."/>
            <person name="Glavina Del Rio T."/>
            <person name="Nolan M."/>
            <person name="Lucas S."/>
            <person name="Chen F."/>
            <person name="Tice H."/>
            <person name="Cheng J.F."/>
            <person name="Saunders E."/>
            <person name="Bruce D."/>
            <person name="Goodwin L."/>
            <person name="Brettin T."/>
            <person name="Detter J.C."/>
            <person name="Han C."/>
            <person name="Pitluck S."/>
            <person name="Mikhailova N."/>
            <person name="Pati A."/>
            <person name="Mavrommatis K."/>
            <person name="Chen A."/>
            <person name="Palaniappan K."/>
            <person name="Land M."/>
            <person name="Hauser L."/>
            <person name="Chang Y.J."/>
            <person name="Jeffries C.D."/>
            <person name="Chain P."/>
            <person name="Rohde C."/>
            <person name="Goker M."/>
            <person name="Bristow J."/>
            <person name="Eisen J.A."/>
            <person name="Markowitz V."/>
            <person name="Hugenholtz P."/>
            <person name="Kyrpides N.C."/>
            <person name="Klenk H.P."/>
        </authorList>
    </citation>
    <scope>NUCLEOTIDE SEQUENCE [LARGE SCALE GENOMIC DNA]</scope>
    <source>
        <strain evidence="4">ATCC 14201 / DSM 1135 / JCM 12969 / NCTC 10249 / C-1013-b</strain>
    </source>
</reference>
<gene>
    <name evidence="3" type="ordered locus">Lebu_1865</name>
</gene>
<evidence type="ECO:0000313" key="4">
    <source>
        <dbReference type="Proteomes" id="UP000001910"/>
    </source>
</evidence>
<keyword evidence="1" id="KW-0472">Membrane</keyword>
<dbReference type="PANTHER" id="PTHR36442">
    <property type="entry name" value="CYCLIC-DI-AMP PHOSPHODIESTERASE PGPH"/>
    <property type="match status" value="1"/>
</dbReference>
<dbReference type="STRING" id="523794.Lebu_1865"/>
<dbReference type="Pfam" id="PF07698">
    <property type="entry name" value="7TM-7TMR_HD"/>
    <property type="match status" value="1"/>
</dbReference>
<dbReference type="GO" id="GO:0016787">
    <property type="term" value="F:hydrolase activity"/>
    <property type="evidence" value="ECO:0007669"/>
    <property type="project" value="UniProtKB-KW"/>
</dbReference>
<feature type="domain" description="HD/PDEase" evidence="2">
    <location>
        <begin position="466"/>
        <end position="621"/>
    </location>
</feature>
<dbReference type="InterPro" id="IPR011624">
    <property type="entry name" value="Metal-dep_PHydrolase_7TM_extra"/>
</dbReference>
<dbReference type="SUPFAM" id="SSF109604">
    <property type="entry name" value="HD-domain/PDEase-like"/>
    <property type="match status" value="1"/>
</dbReference>
<feature type="transmembrane region" description="Helical" evidence="1">
    <location>
        <begin position="320"/>
        <end position="347"/>
    </location>
</feature>
<evidence type="ECO:0000256" key="1">
    <source>
        <dbReference type="SAM" id="Phobius"/>
    </source>
</evidence>
<dbReference type="Gene3D" id="1.10.3210.10">
    <property type="entry name" value="Hypothetical protein af1432"/>
    <property type="match status" value="1"/>
</dbReference>
<keyword evidence="1" id="KW-0812">Transmembrane</keyword>
<dbReference type="NCBIfam" id="TIGR00277">
    <property type="entry name" value="HDIG"/>
    <property type="match status" value="1"/>
</dbReference>
<name>C7NC49_LEPBD</name>
<dbReference type="RefSeq" id="WP_015770069.1">
    <property type="nucleotide sequence ID" value="NC_013192.1"/>
</dbReference>
<feature type="transmembrane region" description="Helical" evidence="1">
    <location>
        <begin position="266"/>
        <end position="284"/>
    </location>
</feature>
<dbReference type="OrthoDB" id="9806952at2"/>
<keyword evidence="4" id="KW-1185">Reference proteome</keyword>
<organism evidence="3 4">
    <name type="scientific">Leptotrichia buccalis (strain ATCC 14201 / DSM 1135 / JCM 12969 / NCTC 10249 / C-1013-b)</name>
    <dbReference type="NCBI Taxonomy" id="523794"/>
    <lineage>
        <taxon>Bacteria</taxon>
        <taxon>Fusobacteriati</taxon>
        <taxon>Fusobacteriota</taxon>
        <taxon>Fusobacteriia</taxon>
        <taxon>Fusobacteriales</taxon>
        <taxon>Leptotrichiaceae</taxon>
        <taxon>Leptotrichia</taxon>
    </lineage>
</organism>
<dbReference type="Pfam" id="PF01966">
    <property type="entry name" value="HD"/>
    <property type="match status" value="1"/>
</dbReference>
<feature type="transmembrane region" description="Helical" evidence="1">
    <location>
        <begin position="383"/>
        <end position="404"/>
    </location>
</feature>
<dbReference type="HOGENOM" id="CLU_015767_1_2_0"/>